<sequence>MRFPSARVVRVGDARQVWLTRTLLADSRWHIVVFGGDIREAGAAKRLKELALGLEGLARAFTPSEADLDSVFNIILVLSSKRADVELGEIPGIFTPVSGKWKLKDILKVFVDDEAYDKTHGHAYEAYGIHPSLGALVVILLG</sequence>
<dbReference type="EMBL" id="JAPESX010000582">
    <property type="protein sequence ID" value="KAJ8120618.1"/>
    <property type="molecule type" value="Genomic_DNA"/>
</dbReference>
<organism evidence="1 2">
    <name type="scientific">Nemania bipapillata</name>
    <dbReference type="NCBI Taxonomy" id="110536"/>
    <lineage>
        <taxon>Eukaryota</taxon>
        <taxon>Fungi</taxon>
        <taxon>Dikarya</taxon>
        <taxon>Ascomycota</taxon>
        <taxon>Pezizomycotina</taxon>
        <taxon>Sordariomycetes</taxon>
        <taxon>Xylariomycetidae</taxon>
        <taxon>Xylariales</taxon>
        <taxon>Xylariaceae</taxon>
        <taxon>Nemania</taxon>
    </lineage>
</organism>
<dbReference type="Proteomes" id="UP001153334">
    <property type="component" value="Unassembled WGS sequence"/>
</dbReference>
<protein>
    <submittedName>
        <fullName evidence="1">Uncharacterized protein</fullName>
    </submittedName>
</protein>
<evidence type="ECO:0000313" key="1">
    <source>
        <dbReference type="EMBL" id="KAJ8120618.1"/>
    </source>
</evidence>
<comment type="caution">
    <text evidence="1">The sequence shown here is derived from an EMBL/GenBank/DDBJ whole genome shotgun (WGS) entry which is preliminary data.</text>
</comment>
<evidence type="ECO:0000313" key="2">
    <source>
        <dbReference type="Proteomes" id="UP001153334"/>
    </source>
</evidence>
<accession>A0ACC2IZJ7</accession>
<gene>
    <name evidence="1" type="ORF">ONZ43_g2719</name>
</gene>
<proteinExistence type="predicted"/>
<reference evidence="1" key="1">
    <citation type="submission" date="2022-11" db="EMBL/GenBank/DDBJ databases">
        <title>Genome Sequence of Nemania bipapillata.</title>
        <authorList>
            <person name="Buettner E."/>
        </authorList>
    </citation>
    <scope>NUCLEOTIDE SEQUENCE</scope>
    <source>
        <strain evidence="1">CP14</strain>
    </source>
</reference>
<keyword evidence="2" id="KW-1185">Reference proteome</keyword>
<name>A0ACC2IZJ7_9PEZI</name>